<dbReference type="SUPFAM" id="SSF81853">
    <property type="entry name" value="Family 10 polysaccharide lyase"/>
    <property type="match status" value="1"/>
</dbReference>
<protein>
    <submittedName>
        <fullName evidence="2">Pectate lyase</fullName>
    </submittedName>
</protein>
<feature type="chain" id="PRO_5015406901" evidence="1">
    <location>
        <begin position="22"/>
        <end position="337"/>
    </location>
</feature>
<dbReference type="Proteomes" id="UP000238322">
    <property type="component" value="Unassembled WGS sequence"/>
</dbReference>
<dbReference type="InterPro" id="IPR012669">
    <property type="entry name" value="Pectate_lyase"/>
</dbReference>
<dbReference type="OrthoDB" id="9804686at2"/>
<evidence type="ECO:0000313" key="2">
    <source>
        <dbReference type="EMBL" id="PQO37418.1"/>
    </source>
</evidence>
<comment type="caution">
    <text evidence="2">The sequence shown here is derived from an EMBL/GenBank/DDBJ whole genome shotgun (WGS) entry which is preliminary data.</text>
</comment>
<reference evidence="2 3" key="1">
    <citation type="submission" date="2018-02" db="EMBL/GenBank/DDBJ databases">
        <title>Comparative genomes isolates from brazilian mangrove.</title>
        <authorList>
            <person name="Araujo J.E."/>
            <person name="Taketani R.G."/>
            <person name="Silva M.C.P."/>
            <person name="Loureco M.V."/>
            <person name="Andreote F.D."/>
        </authorList>
    </citation>
    <scope>NUCLEOTIDE SEQUENCE [LARGE SCALE GENOMIC DNA]</scope>
    <source>
        <strain evidence="2 3">Hex-1 MGV</strain>
    </source>
</reference>
<evidence type="ECO:0000256" key="1">
    <source>
        <dbReference type="SAM" id="SignalP"/>
    </source>
</evidence>
<name>A0A2S8FZ05_9BACT</name>
<dbReference type="GO" id="GO:0016829">
    <property type="term" value="F:lyase activity"/>
    <property type="evidence" value="ECO:0007669"/>
    <property type="project" value="UniProtKB-KW"/>
</dbReference>
<dbReference type="RefSeq" id="WP_105328667.1">
    <property type="nucleotide sequence ID" value="NZ_PUHY01000005.1"/>
</dbReference>
<proteinExistence type="predicted"/>
<dbReference type="Gene3D" id="1.50.10.20">
    <property type="match status" value="1"/>
</dbReference>
<accession>A0A2S8FZ05</accession>
<dbReference type="EMBL" id="PUHY01000005">
    <property type="protein sequence ID" value="PQO37418.1"/>
    <property type="molecule type" value="Genomic_DNA"/>
</dbReference>
<sequence>MAIRALLPFVLLLASSASLLAATPAERLVRRPSDWFTSEEGKQTLNHVLAWQTKHGDWPKNVDTTKPVPAAETRPNGTFDNGATVGELRLLAKAYRITQDPRYRDAFLAGFDHILAAQYANGGWPQYYPLNNKYNRYVTFNDWSMIRLMILLKDAATENDFAWLDESRRRQASEAVARGIDCIIKCQVVVDGKRTVWCAQHDEVTLAPAKARTFELVSLSGGESEGILTFLMRLEDPSPEVIAAVEAGVAWYETSKITGFHYQKADGERRLTADPMASPLWARFYEIETNRPIFCGRDGVKKYDVMEIDAERRNGYAWYGNWGEDVADAYRKWPHKN</sequence>
<dbReference type="AlphaFoldDB" id="A0A2S8FZ05"/>
<dbReference type="NCBIfam" id="TIGR02474">
    <property type="entry name" value="pec_lyase"/>
    <property type="match status" value="1"/>
</dbReference>
<keyword evidence="1" id="KW-0732">Signal</keyword>
<organism evidence="2 3">
    <name type="scientific">Blastopirellula marina</name>
    <dbReference type="NCBI Taxonomy" id="124"/>
    <lineage>
        <taxon>Bacteria</taxon>
        <taxon>Pseudomonadati</taxon>
        <taxon>Planctomycetota</taxon>
        <taxon>Planctomycetia</taxon>
        <taxon>Pirellulales</taxon>
        <taxon>Pirellulaceae</taxon>
        <taxon>Blastopirellula</taxon>
    </lineage>
</organism>
<feature type="signal peptide" evidence="1">
    <location>
        <begin position="1"/>
        <end position="21"/>
    </location>
</feature>
<keyword evidence="2" id="KW-0456">Lyase</keyword>
<dbReference type="Pfam" id="PF09492">
    <property type="entry name" value="Pec_lyase"/>
    <property type="match status" value="1"/>
</dbReference>
<gene>
    <name evidence="2" type="primary">pelA</name>
    <name evidence="2" type="ORF">C5Y83_05600</name>
</gene>
<evidence type="ECO:0000313" key="3">
    <source>
        <dbReference type="Proteomes" id="UP000238322"/>
    </source>
</evidence>